<reference evidence="1 2" key="1">
    <citation type="submission" date="2024-04" db="EMBL/GenBank/DDBJ databases">
        <title>Tritrichomonas musculus Genome.</title>
        <authorList>
            <person name="Alves-Ferreira E."/>
            <person name="Grigg M."/>
            <person name="Lorenzi H."/>
            <person name="Galac M."/>
        </authorList>
    </citation>
    <scope>NUCLEOTIDE SEQUENCE [LARGE SCALE GENOMIC DNA]</scope>
    <source>
        <strain evidence="1 2">EAF2021</strain>
    </source>
</reference>
<dbReference type="Pfam" id="PF13306">
    <property type="entry name" value="LRR_5"/>
    <property type="match status" value="1"/>
</dbReference>
<accession>A0ABR2H403</accession>
<protein>
    <submittedName>
        <fullName evidence="1">Uncharacterized protein</fullName>
    </submittedName>
</protein>
<comment type="caution">
    <text evidence="1">The sequence shown here is derived from an EMBL/GenBank/DDBJ whole genome shotgun (WGS) entry which is preliminary data.</text>
</comment>
<keyword evidence="2" id="KW-1185">Reference proteome</keyword>
<name>A0ABR2H403_9EUKA</name>
<dbReference type="InterPro" id="IPR032675">
    <property type="entry name" value="LRR_dom_sf"/>
</dbReference>
<sequence length="93" mass="10243">MIPAFAFSGCKKLNEIDIPKSVDFICEGAFSKCSSLTHIFIPSSCVKISFNSCECCESLVFIGLTKSIPANEIFTQAKILISKDESDSLFEYD</sequence>
<dbReference type="Gene3D" id="3.80.10.10">
    <property type="entry name" value="Ribonuclease Inhibitor"/>
    <property type="match status" value="1"/>
</dbReference>
<organism evidence="1 2">
    <name type="scientific">Tritrichomonas musculus</name>
    <dbReference type="NCBI Taxonomy" id="1915356"/>
    <lineage>
        <taxon>Eukaryota</taxon>
        <taxon>Metamonada</taxon>
        <taxon>Parabasalia</taxon>
        <taxon>Tritrichomonadida</taxon>
        <taxon>Tritrichomonadidae</taxon>
        <taxon>Tritrichomonas</taxon>
    </lineage>
</organism>
<dbReference type="InterPro" id="IPR026906">
    <property type="entry name" value="LRR_5"/>
</dbReference>
<dbReference type="SUPFAM" id="SSF52058">
    <property type="entry name" value="L domain-like"/>
    <property type="match status" value="1"/>
</dbReference>
<evidence type="ECO:0000313" key="2">
    <source>
        <dbReference type="Proteomes" id="UP001470230"/>
    </source>
</evidence>
<evidence type="ECO:0000313" key="1">
    <source>
        <dbReference type="EMBL" id="KAK8840958.1"/>
    </source>
</evidence>
<proteinExistence type="predicted"/>
<dbReference type="Proteomes" id="UP001470230">
    <property type="component" value="Unassembled WGS sequence"/>
</dbReference>
<dbReference type="EMBL" id="JAPFFF010000043">
    <property type="protein sequence ID" value="KAK8840958.1"/>
    <property type="molecule type" value="Genomic_DNA"/>
</dbReference>
<gene>
    <name evidence="1" type="ORF">M9Y10_027792</name>
</gene>